<dbReference type="PROSITE" id="PS50850">
    <property type="entry name" value="MFS"/>
    <property type="match status" value="1"/>
</dbReference>
<feature type="transmembrane region" description="Helical" evidence="7">
    <location>
        <begin position="165"/>
        <end position="185"/>
    </location>
</feature>
<dbReference type="PROSITE" id="PS00217">
    <property type="entry name" value="SUGAR_TRANSPORT_2"/>
    <property type="match status" value="1"/>
</dbReference>
<evidence type="ECO:0000259" key="8">
    <source>
        <dbReference type="PROSITE" id="PS50850"/>
    </source>
</evidence>
<evidence type="ECO:0000256" key="2">
    <source>
        <dbReference type="ARBA" id="ARBA00010992"/>
    </source>
</evidence>
<dbReference type="PRINTS" id="PR00171">
    <property type="entry name" value="SUGRTRNSPORT"/>
</dbReference>
<keyword evidence="3" id="KW-0813">Transport</keyword>
<feature type="domain" description="Major facilitator superfamily (MFS) profile" evidence="8">
    <location>
        <begin position="7"/>
        <end position="706"/>
    </location>
</feature>
<dbReference type="InterPro" id="IPR005829">
    <property type="entry name" value="Sugar_transporter_CS"/>
</dbReference>
<comment type="caution">
    <text evidence="9">The sequence shown here is derived from an EMBL/GenBank/DDBJ whole genome shotgun (WGS) entry which is preliminary data.</text>
</comment>
<comment type="subcellular location">
    <subcellularLocation>
        <location evidence="1">Membrane</location>
        <topology evidence="1">Multi-pass membrane protein</topology>
    </subcellularLocation>
</comment>
<dbReference type="SUPFAM" id="SSF103473">
    <property type="entry name" value="MFS general substrate transporter"/>
    <property type="match status" value="1"/>
</dbReference>
<feature type="transmembrane region" description="Helical" evidence="7">
    <location>
        <begin position="554"/>
        <end position="573"/>
    </location>
</feature>
<dbReference type="PANTHER" id="PTHR48020">
    <property type="entry name" value="PROTON MYO-INOSITOL COTRANSPORTER"/>
    <property type="match status" value="1"/>
</dbReference>
<feature type="transmembrane region" description="Helical" evidence="7">
    <location>
        <begin position="142"/>
        <end position="159"/>
    </location>
</feature>
<proteinExistence type="inferred from homology"/>
<keyword evidence="4 7" id="KW-0812">Transmembrane</keyword>
<evidence type="ECO:0000313" key="10">
    <source>
        <dbReference type="Proteomes" id="UP001634007"/>
    </source>
</evidence>
<keyword evidence="10" id="KW-1185">Reference proteome</keyword>
<dbReference type="InterPro" id="IPR036259">
    <property type="entry name" value="MFS_trans_sf"/>
</dbReference>
<evidence type="ECO:0000313" key="9">
    <source>
        <dbReference type="EMBL" id="KAL3722834.1"/>
    </source>
</evidence>
<dbReference type="Proteomes" id="UP001634007">
    <property type="component" value="Unassembled WGS sequence"/>
</dbReference>
<accession>A0ABD3J7Z7</accession>
<dbReference type="Gene3D" id="1.20.1250.20">
    <property type="entry name" value="MFS general substrate transporter like domains"/>
    <property type="match status" value="2"/>
</dbReference>
<keyword evidence="6 7" id="KW-0472">Membrane</keyword>
<dbReference type="InterPro" id="IPR020846">
    <property type="entry name" value="MFS_dom"/>
</dbReference>
<dbReference type="AlphaFoldDB" id="A0ABD3J7Z7"/>
<dbReference type="EMBL" id="JBJKBG010000009">
    <property type="protein sequence ID" value="KAL3722834.1"/>
    <property type="molecule type" value="Genomic_DNA"/>
</dbReference>
<evidence type="ECO:0000256" key="4">
    <source>
        <dbReference type="ARBA" id="ARBA00022692"/>
    </source>
</evidence>
<feature type="transmembrane region" description="Helical" evidence="7">
    <location>
        <begin position="611"/>
        <end position="630"/>
    </location>
</feature>
<evidence type="ECO:0000256" key="3">
    <source>
        <dbReference type="ARBA" id="ARBA00022448"/>
    </source>
</evidence>
<name>A0ABD3J7Z7_EUCGL</name>
<evidence type="ECO:0000256" key="5">
    <source>
        <dbReference type="ARBA" id="ARBA00022989"/>
    </source>
</evidence>
<dbReference type="FunFam" id="1.20.1250.20:FF:000108">
    <property type="entry name" value="Monosaccharide-sensing protein 2"/>
    <property type="match status" value="1"/>
</dbReference>
<dbReference type="PANTHER" id="PTHR48020:SF35">
    <property type="entry name" value="SUGAR TRANSPORTER"/>
    <property type="match status" value="1"/>
</dbReference>
<feature type="transmembrane region" description="Helical" evidence="7">
    <location>
        <begin position="651"/>
        <end position="671"/>
    </location>
</feature>
<organism evidence="9 10">
    <name type="scientific">Eucalyptus globulus</name>
    <name type="common">Tasmanian blue gum</name>
    <dbReference type="NCBI Taxonomy" id="34317"/>
    <lineage>
        <taxon>Eukaryota</taxon>
        <taxon>Viridiplantae</taxon>
        <taxon>Streptophyta</taxon>
        <taxon>Embryophyta</taxon>
        <taxon>Tracheophyta</taxon>
        <taxon>Spermatophyta</taxon>
        <taxon>Magnoliopsida</taxon>
        <taxon>eudicotyledons</taxon>
        <taxon>Gunneridae</taxon>
        <taxon>Pentapetalae</taxon>
        <taxon>rosids</taxon>
        <taxon>malvids</taxon>
        <taxon>Myrtales</taxon>
        <taxon>Myrtaceae</taxon>
        <taxon>Myrtoideae</taxon>
        <taxon>Eucalypteae</taxon>
        <taxon>Eucalyptus</taxon>
    </lineage>
</organism>
<dbReference type="InterPro" id="IPR050814">
    <property type="entry name" value="Myo-inositol_Transporter"/>
</dbReference>
<sequence length="730" mass="78948">MSRAVLIAVVAAFGNLLQGWDNATIAGAILYIKREFHLESEPAVEGLIVAISLLGAILVTTCSGAMADCIGRRPMLIMSSHFYLISGLLMFWSPNLHALLLARFVGGFGVGLTVTLVPLYVSELAPPEIRGLLNTLPQFSGSCGMFVSYSLVFGLSLMHSPSWRLMLGVLSIPSLVYVVLAILLLPESPRWLVSKGRVLEAKKVLQMIRGTEDVSGEMALLMEGIGVGCDVSIEEYLIRPANDFNDDPDLSSEEDQIMICKPEKGISWVARPVTGQNTLALASLRGSQTVRFVDPVVNLFGRVHEKLMEMGSMRSTLFPHLGSLFNVGGQQQANGEDEEVVIGMEGDEYPSDAASGDSNDNLQSPLISRQATSMEKEWVPPAQGTTISIGQGGLMQGSGGPVIGPEWQLAWKWPKREDESRKKEGFQRIYLRAWGVVGSRESIVSLPGMDQPADGGLVQALGLVGRPALFTEELLPLHPLGPAMLHPSEIAIKGLWWRDLFEPGVKHALFVGIGIQVLQQFSGINGVLYYTPQILKQAGVGVLLSELHISSESVSLLLSAITTLLMLPSIAVAMRLMDVSGRRSLLLGTIPMLIVSLIIMVLSNVVDAGSAIHAVICTIGVVLYICFFVMGFGPAPNVLCAEIFPTRVRGVCVAICGLAFWMGNVIVTYSLPLMLRSAGLASIFGMFTVVCLLSWAFVFLKVPETKGMPLEVITEFFCLGMKQTFAVKDE</sequence>
<feature type="transmembrane region" description="Helical" evidence="7">
    <location>
        <begin position="43"/>
        <end position="63"/>
    </location>
</feature>
<feature type="transmembrane region" description="Helical" evidence="7">
    <location>
        <begin position="98"/>
        <end position="121"/>
    </location>
</feature>
<evidence type="ECO:0000256" key="1">
    <source>
        <dbReference type="ARBA" id="ARBA00004141"/>
    </source>
</evidence>
<keyword evidence="5 7" id="KW-1133">Transmembrane helix</keyword>
<dbReference type="Pfam" id="PF00083">
    <property type="entry name" value="Sugar_tr"/>
    <property type="match status" value="2"/>
</dbReference>
<evidence type="ECO:0000256" key="7">
    <source>
        <dbReference type="SAM" id="Phobius"/>
    </source>
</evidence>
<dbReference type="InterPro" id="IPR003663">
    <property type="entry name" value="Sugar/inositol_transpt"/>
</dbReference>
<evidence type="ECO:0000256" key="6">
    <source>
        <dbReference type="ARBA" id="ARBA00023136"/>
    </source>
</evidence>
<feature type="transmembrane region" description="Helical" evidence="7">
    <location>
        <begin position="585"/>
        <end position="605"/>
    </location>
</feature>
<feature type="transmembrane region" description="Helical" evidence="7">
    <location>
        <begin position="677"/>
        <end position="700"/>
    </location>
</feature>
<dbReference type="InterPro" id="IPR005828">
    <property type="entry name" value="MFS_sugar_transport-like"/>
</dbReference>
<dbReference type="GO" id="GO:0016020">
    <property type="term" value="C:membrane"/>
    <property type="evidence" value="ECO:0007669"/>
    <property type="project" value="UniProtKB-SubCell"/>
</dbReference>
<dbReference type="PROSITE" id="PS00216">
    <property type="entry name" value="SUGAR_TRANSPORT_1"/>
    <property type="match status" value="1"/>
</dbReference>
<protein>
    <recommendedName>
        <fullName evidence="8">Major facilitator superfamily (MFS) profile domain-containing protein</fullName>
    </recommendedName>
</protein>
<comment type="similarity">
    <text evidence="2">Belongs to the major facilitator superfamily. Sugar transporter (TC 2.A.1.1) family.</text>
</comment>
<reference evidence="9 10" key="1">
    <citation type="submission" date="2024-11" db="EMBL/GenBank/DDBJ databases">
        <title>Chromosome-level genome assembly of Eucalyptus globulus Labill. provides insights into its genome evolution.</title>
        <authorList>
            <person name="Li X."/>
        </authorList>
    </citation>
    <scope>NUCLEOTIDE SEQUENCE [LARGE SCALE GENOMIC DNA]</scope>
    <source>
        <strain evidence="9">CL2024</strain>
        <tissue evidence="9">Fresh tender leaves</tissue>
    </source>
</reference>
<gene>
    <name evidence="9" type="ORF">ACJRO7_035095</name>
</gene>